<dbReference type="GO" id="GO:0005886">
    <property type="term" value="C:plasma membrane"/>
    <property type="evidence" value="ECO:0007669"/>
    <property type="project" value="TreeGrafter"/>
</dbReference>
<evidence type="ECO:0000313" key="12">
    <source>
        <dbReference type="Proteomes" id="UP000654913"/>
    </source>
</evidence>
<dbReference type="PANTHER" id="PTHR43829">
    <property type="entry name" value="AQUAPORIN OR AQUAGLYCEROPORIN RELATED"/>
    <property type="match status" value="1"/>
</dbReference>
<accession>A0A7R8ALA1</accession>
<name>A0A7R8ALA1_9EURO</name>
<dbReference type="GO" id="GO:0015250">
    <property type="term" value="F:water channel activity"/>
    <property type="evidence" value="ECO:0007669"/>
    <property type="project" value="TreeGrafter"/>
</dbReference>
<evidence type="ECO:0000256" key="3">
    <source>
        <dbReference type="ARBA" id="ARBA00022448"/>
    </source>
</evidence>
<dbReference type="OrthoDB" id="3222at2759"/>
<dbReference type="Proteomes" id="UP000654913">
    <property type="component" value="Chromosome 3"/>
</dbReference>
<dbReference type="SUPFAM" id="SSF81338">
    <property type="entry name" value="Aquaporin-like"/>
    <property type="match status" value="1"/>
</dbReference>
<dbReference type="KEGG" id="apuu:APUU_31291A"/>
<dbReference type="AlphaFoldDB" id="A0A7R8ALA1"/>
<dbReference type="NCBIfam" id="TIGR00861">
    <property type="entry name" value="MIP"/>
    <property type="match status" value="1"/>
</dbReference>
<feature type="compositionally biased region" description="Polar residues" evidence="9">
    <location>
        <begin position="14"/>
        <end position="36"/>
    </location>
</feature>
<feature type="transmembrane region" description="Helical" evidence="10">
    <location>
        <begin position="199"/>
        <end position="222"/>
    </location>
</feature>
<dbReference type="PRINTS" id="PR00783">
    <property type="entry name" value="MINTRINSICP"/>
</dbReference>
<evidence type="ECO:0000256" key="7">
    <source>
        <dbReference type="ARBA" id="ARBA00023136"/>
    </source>
</evidence>
<dbReference type="Pfam" id="PF00230">
    <property type="entry name" value="MIP"/>
    <property type="match status" value="1"/>
</dbReference>
<dbReference type="EMBL" id="AP024445">
    <property type="protein sequence ID" value="BCS23066.1"/>
    <property type="molecule type" value="Genomic_DNA"/>
</dbReference>
<evidence type="ECO:0000256" key="1">
    <source>
        <dbReference type="ARBA" id="ARBA00004141"/>
    </source>
</evidence>
<evidence type="ECO:0000256" key="10">
    <source>
        <dbReference type="SAM" id="Phobius"/>
    </source>
</evidence>
<feature type="region of interest" description="Disordered" evidence="9">
    <location>
        <begin position="1"/>
        <end position="46"/>
    </location>
</feature>
<dbReference type="PANTHER" id="PTHR43829:SF24">
    <property type="entry name" value="MIP AQUAPORIN (EUROFUNG)"/>
    <property type="match status" value="1"/>
</dbReference>
<reference evidence="11" key="1">
    <citation type="submission" date="2021-01" db="EMBL/GenBank/DDBJ databases">
        <authorList>
            <consortium name="Aspergillus puulaauensis MK2 genome sequencing consortium"/>
            <person name="Kazuki M."/>
            <person name="Futagami T."/>
        </authorList>
    </citation>
    <scope>NUCLEOTIDE SEQUENCE</scope>
    <source>
        <strain evidence="11">MK2</strain>
    </source>
</reference>
<keyword evidence="4 8" id="KW-0812">Transmembrane</keyword>
<feature type="transmembrane region" description="Helical" evidence="10">
    <location>
        <begin position="166"/>
        <end position="187"/>
    </location>
</feature>
<evidence type="ECO:0000256" key="6">
    <source>
        <dbReference type="ARBA" id="ARBA00022989"/>
    </source>
</evidence>
<protein>
    <recommendedName>
        <fullName evidence="13">Aquaporin</fullName>
    </recommendedName>
</protein>
<keyword evidence="3 8" id="KW-0813">Transport</keyword>
<feature type="region of interest" description="Disordered" evidence="9">
    <location>
        <begin position="91"/>
        <end position="146"/>
    </location>
</feature>
<keyword evidence="12" id="KW-1185">Reference proteome</keyword>
<proteinExistence type="inferred from homology"/>
<evidence type="ECO:0000256" key="4">
    <source>
        <dbReference type="ARBA" id="ARBA00022692"/>
    </source>
</evidence>
<feature type="transmembrane region" description="Helical" evidence="10">
    <location>
        <begin position="294"/>
        <end position="318"/>
    </location>
</feature>
<organism evidence="11 12">
    <name type="scientific">Aspergillus puulaauensis</name>
    <dbReference type="NCBI Taxonomy" id="1220207"/>
    <lineage>
        <taxon>Eukaryota</taxon>
        <taxon>Fungi</taxon>
        <taxon>Dikarya</taxon>
        <taxon>Ascomycota</taxon>
        <taxon>Pezizomycotina</taxon>
        <taxon>Eurotiomycetes</taxon>
        <taxon>Eurotiomycetidae</taxon>
        <taxon>Eurotiales</taxon>
        <taxon>Aspergillaceae</taxon>
        <taxon>Aspergillus</taxon>
    </lineage>
</organism>
<keyword evidence="7 10" id="KW-0472">Membrane</keyword>
<evidence type="ECO:0008006" key="13">
    <source>
        <dbReference type="Google" id="ProtNLM"/>
    </source>
</evidence>
<feature type="transmembrane region" description="Helical" evidence="10">
    <location>
        <begin position="330"/>
        <end position="348"/>
    </location>
</feature>
<dbReference type="InterPro" id="IPR022357">
    <property type="entry name" value="MIP_CS"/>
</dbReference>
<reference evidence="11" key="2">
    <citation type="submission" date="2021-02" db="EMBL/GenBank/DDBJ databases">
        <title>Aspergillus puulaauensis MK2 genome sequence.</title>
        <authorList>
            <person name="Futagami T."/>
            <person name="Mori K."/>
            <person name="Kadooka C."/>
            <person name="Tanaka T."/>
        </authorList>
    </citation>
    <scope>NUCLEOTIDE SEQUENCE</scope>
    <source>
        <strain evidence="11">MK2</strain>
    </source>
</reference>
<dbReference type="RefSeq" id="XP_041555260.1">
    <property type="nucleotide sequence ID" value="XM_041702478.1"/>
</dbReference>
<evidence type="ECO:0000256" key="9">
    <source>
        <dbReference type="SAM" id="MobiDB-lite"/>
    </source>
</evidence>
<dbReference type="Gene3D" id="1.20.1080.10">
    <property type="entry name" value="Glycerol uptake facilitator protein"/>
    <property type="match status" value="1"/>
</dbReference>
<gene>
    <name evidence="11" type="ORF">APUU_31291A</name>
</gene>
<keyword evidence="6 10" id="KW-1133">Transmembrane helix</keyword>
<evidence type="ECO:0000256" key="8">
    <source>
        <dbReference type="RuleBase" id="RU000477"/>
    </source>
</evidence>
<comment type="similarity">
    <text evidence="2 8">Belongs to the MIP/aquaporin (TC 1.A.8) family.</text>
</comment>
<keyword evidence="5" id="KW-0677">Repeat</keyword>
<feature type="compositionally biased region" description="Basic and acidic residues" evidence="9">
    <location>
        <begin position="91"/>
        <end position="109"/>
    </location>
</feature>
<comment type="subcellular location">
    <subcellularLocation>
        <location evidence="1">Membrane</location>
        <topology evidence="1">Multi-pass membrane protein</topology>
    </subcellularLocation>
</comment>
<dbReference type="PROSITE" id="PS00221">
    <property type="entry name" value="MIP"/>
    <property type="match status" value="1"/>
</dbReference>
<sequence length="454" mass="49390">MVRNSGPFGDHNETSLNSSTTRTASQNETQAHSSRSPGYLSLAGPPQTSNQGIAYLEPDYIRLNPQYSQKHQDEPVWSLAQPLPHVVRGGMRSEDKATGQDDHGHEHVSRPNATAENQPASTEPPAAAPADKEEEQGKLEAQQSTHDNRDFFNTWGKCRHFLRQELAEWLGVTLAMTLGLCAGLSTFTSQNQAGSFASLAAAWGFAFMIAIYVAGGVSGGHLNPAITISLSVWRGFPARRCLTYTIAQILGAITASGIAYAIYHDSIVRIATLSNVPQSQSDAKQAMVTMPKEFVHPAAAFFSEFVGSAILMGVILALGDDTNAPPGAGMQAFIIGLLITVLILALGFTTGGCFNPARDFGGRLVAVMAGWGGHLFRERNAWWVWGTWIADIFGGLFGGFLYDLIIFTGGESPVNYPPRRRKRALLLKQRNARRRMRFGLNKIPDIERAAQEFE</sequence>
<feature type="transmembrane region" description="Helical" evidence="10">
    <location>
        <begin position="242"/>
        <end position="263"/>
    </location>
</feature>
<dbReference type="CDD" id="cd00333">
    <property type="entry name" value="MIP"/>
    <property type="match status" value="1"/>
</dbReference>
<evidence type="ECO:0000256" key="2">
    <source>
        <dbReference type="ARBA" id="ARBA00006175"/>
    </source>
</evidence>
<evidence type="ECO:0000256" key="5">
    <source>
        <dbReference type="ARBA" id="ARBA00022737"/>
    </source>
</evidence>
<dbReference type="FunFam" id="1.20.1080.10:FF:000022">
    <property type="entry name" value="MIP aquaporin"/>
    <property type="match status" value="1"/>
</dbReference>
<feature type="compositionally biased region" description="Polar residues" evidence="9">
    <location>
        <begin position="111"/>
        <end position="121"/>
    </location>
</feature>
<dbReference type="GeneID" id="64973071"/>
<evidence type="ECO:0000313" key="11">
    <source>
        <dbReference type="EMBL" id="BCS23066.1"/>
    </source>
</evidence>
<dbReference type="GO" id="GO:0015254">
    <property type="term" value="F:glycerol channel activity"/>
    <property type="evidence" value="ECO:0007669"/>
    <property type="project" value="TreeGrafter"/>
</dbReference>
<dbReference type="InterPro" id="IPR050363">
    <property type="entry name" value="MIP/Aquaporin"/>
</dbReference>
<dbReference type="InterPro" id="IPR023271">
    <property type="entry name" value="Aquaporin-like"/>
</dbReference>
<dbReference type="InterPro" id="IPR000425">
    <property type="entry name" value="MIP"/>
</dbReference>